<evidence type="ECO:0008006" key="3">
    <source>
        <dbReference type="Google" id="ProtNLM"/>
    </source>
</evidence>
<protein>
    <recommendedName>
        <fullName evidence="3">MmcQ-like protein</fullName>
    </recommendedName>
</protein>
<dbReference type="STRING" id="398512.Bccel_0316"/>
<dbReference type="SUPFAM" id="SSF142906">
    <property type="entry name" value="YjbR-like"/>
    <property type="match status" value="1"/>
</dbReference>
<proteinExistence type="predicted"/>
<dbReference type="eggNOG" id="COG2315">
    <property type="taxonomic scope" value="Bacteria"/>
</dbReference>
<dbReference type="OrthoDB" id="9789813at2"/>
<dbReference type="InterPro" id="IPR038056">
    <property type="entry name" value="YjbR-like_sf"/>
</dbReference>
<dbReference type="RefSeq" id="WP_036946203.1">
    <property type="nucleotide sequence ID" value="NZ_KN050763.1"/>
</dbReference>
<dbReference type="Pfam" id="PF04237">
    <property type="entry name" value="YjbR"/>
    <property type="match status" value="1"/>
</dbReference>
<gene>
    <name evidence="1" type="ORF">Bccel_0316</name>
</gene>
<dbReference type="InterPro" id="IPR058532">
    <property type="entry name" value="YjbR/MT2646/Rv2570-like"/>
</dbReference>
<evidence type="ECO:0000313" key="2">
    <source>
        <dbReference type="Proteomes" id="UP000036923"/>
    </source>
</evidence>
<dbReference type="Gene3D" id="3.90.1150.30">
    <property type="match status" value="1"/>
</dbReference>
<dbReference type="AlphaFoldDB" id="A0A0L6JH60"/>
<dbReference type="InterPro" id="IPR007351">
    <property type="entry name" value="YjbR"/>
</dbReference>
<keyword evidence="2" id="KW-1185">Reference proteome</keyword>
<sequence>MDVLKYCLSKKGAHEDFPFGPEPTTIKVGSKMFALISNRSDKIFISLKCDPFVAQSLREQYSSITPGNHLNKQHWNTIAVDETIPEHEIIWMIDHSYDLVYKSLTKAEKENING</sequence>
<dbReference type="Proteomes" id="UP000036923">
    <property type="component" value="Unassembled WGS sequence"/>
</dbReference>
<dbReference type="EMBL" id="LGTC01000001">
    <property type="protein sequence ID" value="KNY25059.1"/>
    <property type="molecule type" value="Genomic_DNA"/>
</dbReference>
<organism evidence="1 2">
    <name type="scientific">Pseudobacteroides cellulosolvens ATCC 35603 = DSM 2933</name>
    <dbReference type="NCBI Taxonomy" id="398512"/>
    <lineage>
        <taxon>Bacteria</taxon>
        <taxon>Bacillati</taxon>
        <taxon>Bacillota</taxon>
        <taxon>Clostridia</taxon>
        <taxon>Eubacteriales</taxon>
        <taxon>Oscillospiraceae</taxon>
        <taxon>Pseudobacteroides</taxon>
    </lineage>
</organism>
<accession>A0A0L6JH60</accession>
<comment type="caution">
    <text evidence="1">The sequence shown here is derived from an EMBL/GenBank/DDBJ whole genome shotgun (WGS) entry which is preliminary data.</text>
</comment>
<dbReference type="PANTHER" id="PTHR35145">
    <property type="entry name" value="CYTOPLASMIC PROTEIN-RELATED"/>
    <property type="match status" value="1"/>
</dbReference>
<dbReference type="PANTHER" id="PTHR35145:SF1">
    <property type="entry name" value="CYTOPLASMIC PROTEIN"/>
    <property type="match status" value="1"/>
</dbReference>
<reference evidence="2" key="1">
    <citation type="submission" date="2015-07" db="EMBL/GenBank/DDBJ databases">
        <title>Near-Complete Genome Sequence of the Cellulolytic Bacterium Bacteroides (Pseudobacteroides) cellulosolvens ATCC 35603.</title>
        <authorList>
            <person name="Dassa B."/>
            <person name="Utturkar S.M."/>
            <person name="Klingeman D.M."/>
            <person name="Hurt R.A."/>
            <person name="Keller M."/>
            <person name="Xu J."/>
            <person name="Reddy Y.H.K."/>
            <person name="Borovok I."/>
            <person name="Grinberg I.R."/>
            <person name="Lamed R."/>
            <person name="Zhivin O."/>
            <person name="Bayer E.A."/>
            <person name="Brown S.D."/>
        </authorList>
    </citation>
    <scope>NUCLEOTIDE SEQUENCE [LARGE SCALE GENOMIC DNA]</scope>
    <source>
        <strain evidence="2">DSM 2933</strain>
    </source>
</reference>
<name>A0A0L6JH60_9FIRM</name>
<evidence type="ECO:0000313" key="1">
    <source>
        <dbReference type="EMBL" id="KNY25059.1"/>
    </source>
</evidence>